<protein>
    <submittedName>
        <fullName evidence="1">Uncharacterized protein</fullName>
    </submittedName>
</protein>
<reference evidence="1" key="1">
    <citation type="submission" date="2020-04" db="EMBL/GenBank/DDBJ databases">
        <authorList>
            <person name="Chiriac C."/>
            <person name="Salcher M."/>
            <person name="Ghai R."/>
            <person name="Kavagutti S V."/>
        </authorList>
    </citation>
    <scope>NUCLEOTIDE SEQUENCE</scope>
</reference>
<gene>
    <name evidence="1" type="ORF">UFOVP328_164</name>
</gene>
<evidence type="ECO:0000313" key="1">
    <source>
        <dbReference type="EMBL" id="CAB4137971.1"/>
    </source>
</evidence>
<sequence length="108" mass="11585">MSYNTSAVYQKNGAVFADGAAAYADKNSLYTPELTTQVEECYATMLANGVLLAPVGHIWDQEAFTLTVQKTASSLEDYNAAVTFDNALVKSLSSQAGWTLVSTTFVQS</sequence>
<organism evidence="1">
    <name type="scientific">uncultured Caudovirales phage</name>
    <dbReference type="NCBI Taxonomy" id="2100421"/>
    <lineage>
        <taxon>Viruses</taxon>
        <taxon>Duplodnaviria</taxon>
        <taxon>Heunggongvirae</taxon>
        <taxon>Uroviricota</taxon>
        <taxon>Caudoviricetes</taxon>
        <taxon>Peduoviridae</taxon>
        <taxon>Maltschvirus</taxon>
        <taxon>Maltschvirus maltsch</taxon>
    </lineage>
</organism>
<accession>A0A6J5LV17</accession>
<proteinExistence type="predicted"/>
<name>A0A6J5LV17_9CAUD</name>
<dbReference type="EMBL" id="LR796341">
    <property type="protein sequence ID" value="CAB4137971.1"/>
    <property type="molecule type" value="Genomic_DNA"/>
</dbReference>